<organism evidence="2 4">
    <name type="scientific">Thermoproteota archaeon</name>
    <dbReference type="NCBI Taxonomy" id="2056631"/>
    <lineage>
        <taxon>Archaea</taxon>
        <taxon>Thermoproteota</taxon>
    </lineage>
</organism>
<keyword evidence="1" id="KW-1133">Transmembrane helix</keyword>
<feature type="transmembrane region" description="Helical" evidence="1">
    <location>
        <begin position="37"/>
        <end position="54"/>
    </location>
</feature>
<feature type="transmembrane region" description="Helical" evidence="1">
    <location>
        <begin position="173"/>
        <end position="193"/>
    </location>
</feature>
<dbReference type="EMBL" id="QMRA01000021">
    <property type="protein sequence ID" value="RLE54583.1"/>
    <property type="molecule type" value="Genomic_DNA"/>
</dbReference>
<evidence type="ECO:0000313" key="3">
    <source>
        <dbReference type="EMBL" id="RLE54583.1"/>
    </source>
</evidence>
<evidence type="ECO:0000256" key="1">
    <source>
        <dbReference type="SAM" id="Phobius"/>
    </source>
</evidence>
<feature type="transmembrane region" description="Helical" evidence="1">
    <location>
        <begin position="133"/>
        <end position="153"/>
    </location>
</feature>
<keyword evidence="1" id="KW-0472">Membrane</keyword>
<evidence type="ECO:0000313" key="5">
    <source>
        <dbReference type="Proteomes" id="UP000269499"/>
    </source>
</evidence>
<evidence type="ECO:0000313" key="4">
    <source>
        <dbReference type="Proteomes" id="UP000268446"/>
    </source>
</evidence>
<feature type="transmembrane region" description="Helical" evidence="1">
    <location>
        <begin position="7"/>
        <end position="25"/>
    </location>
</feature>
<dbReference type="EMBL" id="QMQZ01000003">
    <property type="protein sequence ID" value="RLE52325.1"/>
    <property type="molecule type" value="Genomic_DNA"/>
</dbReference>
<dbReference type="Proteomes" id="UP000268446">
    <property type="component" value="Unassembled WGS sequence"/>
</dbReference>
<gene>
    <name evidence="2" type="ORF">DRJ20_00280</name>
    <name evidence="3" type="ORF">DRJ26_01770</name>
</gene>
<dbReference type="Proteomes" id="UP000269499">
    <property type="component" value="Unassembled WGS sequence"/>
</dbReference>
<comment type="caution">
    <text evidence="2">The sequence shown here is derived from an EMBL/GenBank/DDBJ whole genome shotgun (WGS) entry which is preliminary data.</text>
</comment>
<accession>A0A497EYN2</accession>
<evidence type="ECO:0000313" key="2">
    <source>
        <dbReference type="EMBL" id="RLE52325.1"/>
    </source>
</evidence>
<name>A0A497EYN2_9CREN</name>
<feature type="transmembrane region" description="Helical" evidence="1">
    <location>
        <begin position="66"/>
        <end position="83"/>
    </location>
</feature>
<reference evidence="4 5" key="1">
    <citation type="submission" date="2018-06" db="EMBL/GenBank/DDBJ databases">
        <title>Extensive metabolic versatility and redundancy in microbially diverse, dynamic hydrothermal sediments.</title>
        <authorList>
            <person name="Dombrowski N."/>
            <person name="Teske A."/>
            <person name="Baker B.J."/>
        </authorList>
    </citation>
    <scope>NUCLEOTIDE SEQUENCE [LARGE SCALE GENOMIC DNA]</scope>
    <source>
        <strain evidence="3">B20_G2</strain>
        <strain evidence="2">B29_G17</strain>
    </source>
</reference>
<sequence length="210" mass="23610">MADIWTECGIWVAAILTIAVYSFAYRDNPLFKFAEHTFVGVAVGYSFVQAIRGVKTFGIDHLTAGEALYIIPIILGFLMYFRYHKTLYWLYRYGISIIVGVGIAASFVRDIETSFLAQIAATAGINIIKADPAATLGNIVFLAAVATTLYYFIFTFPMLHTGRAKTLADAGRWFMMLAFGYAFAKTVVTRYNLMLGRLEFLLFEWLKLPK</sequence>
<dbReference type="AlphaFoldDB" id="A0A497EYN2"/>
<protein>
    <submittedName>
        <fullName evidence="2">Uncharacterized protein</fullName>
    </submittedName>
</protein>
<keyword evidence="1" id="KW-0812">Transmembrane</keyword>
<feature type="transmembrane region" description="Helical" evidence="1">
    <location>
        <begin position="89"/>
        <end position="108"/>
    </location>
</feature>
<proteinExistence type="predicted"/>